<protein>
    <recommendedName>
        <fullName evidence="1">SERTA domain-containing protein</fullName>
    </recommendedName>
</protein>
<evidence type="ECO:0000259" key="1">
    <source>
        <dbReference type="PROSITE" id="PS51053"/>
    </source>
</evidence>
<dbReference type="AlphaFoldDB" id="A0A8C4NP64"/>
<dbReference type="OMA" id="LYDECIF"/>
<dbReference type="GO" id="GO:0005634">
    <property type="term" value="C:nucleus"/>
    <property type="evidence" value="ECO:0007669"/>
    <property type="project" value="TreeGrafter"/>
</dbReference>
<dbReference type="PANTHER" id="PTHR16277:SF7">
    <property type="entry name" value="RE12330P"/>
    <property type="match status" value="1"/>
</dbReference>
<dbReference type="Proteomes" id="UP000694388">
    <property type="component" value="Unplaced"/>
</dbReference>
<dbReference type="Pfam" id="PF06031">
    <property type="entry name" value="SERTA"/>
    <property type="match status" value="1"/>
</dbReference>
<reference evidence="2" key="1">
    <citation type="submission" date="2025-08" db="UniProtKB">
        <authorList>
            <consortium name="Ensembl"/>
        </authorList>
    </citation>
    <scope>IDENTIFICATION</scope>
</reference>
<dbReference type="Ensembl" id="ENSEBUT00000008198.1">
    <property type="protein sequence ID" value="ENSEBUP00000007710.1"/>
    <property type="gene ID" value="ENSEBUG00000005030.1"/>
</dbReference>
<dbReference type="PANTHER" id="PTHR16277">
    <property type="entry name" value="CELL DIVISION CYCLE ASSOCIATED PROTEIN 4/SERTA DOMAIN-CONTAINING PROTEIN 2"/>
    <property type="match status" value="1"/>
</dbReference>
<sequence>MQNWERNPPVVTLITFPSSCQFLRHVCLLRWHWKSPSSWHASMCKQTTCFIVASRSQLEFVFILFFVPVYMLGKGVKRKLSECEESSEGLWFEEPDSVRGGDAWTRLDDGTIVCEAGESPNREMVIALSVAKLHALRSSPDPSLRLSVLVRNTLRATQGPSGPDLGNDVAVTEDTQPLMASPALTPSSVLEASMEGLALASRIPEERVPLASGRGIGSVAPTRVSESLSAGLRPGIEGKSGLPCIRVSEACGLEVTADMAGFLSDLTLDSVFSDIDTSMYDFDPLSSTILISSKPVTPEAFPPCLAEGASSQACTKQELSDLDHIMQVLVGT</sequence>
<accession>A0A8C4NP64</accession>
<organism evidence="2 3">
    <name type="scientific">Eptatretus burgeri</name>
    <name type="common">Inshore hagfish</name>
    <dbReference type="NCBI Taxonomy" id="7764"/>
    <lineage>
        <taxon>Eukaryota</taxon>
        <taxon>Metazoa</taxon>
        <taxon>Chordata</taxon>
        <taxon>Craniata</taxon>
        <taxon>Vertebrata</taxon>
        <taxon>Cyclostomata</taxon>
        <taxon>Myxini</taxon>
        <taxon>Myxiniformes</taxon>
        <taxon>Myxinidae</taxon>
        <taxon>Eptatretinae</taxon>
        <taxon>Eptatretus</taxon>
    </lineage>
</organism>
<evidence type="ECO:0000313" key="2">
    <source>
        <dbReference type="Ensembl" id="ENSEBUP00000007710.1"/>
    </source>
</evidence>
<proteinExistence type="predicted"/>
<evidence type="ECO:0000313" key="3">
    <source>
        <dbReference type="Proteomes" id="UP000694388"/>
    </source>
</evidence>
<feature type="domain" description="SERTA" evidence="1">
    <location>
        <begin position="118"/>
        <end position="165"/>
    </location>
</feature>
<keyword evidence="3" id="KW-1185">Reference proteome</keyword>
<dbReference type="PROSITE" id="PS51053">
    <property type="entry name" value="SERTA"/>
    <property type="match status" value="1"/>
</dbReference>
<dbReference type="InterPro" id="IPR009263">
    <property type="entry name" value="SERTA_dom"/>
</dbReference>
<name>A0A8C4NP64_EPTBU</name>
<dbReference type="InterPro" id="IPR052262">
    <property type="entry name" value="E2F-SERTA_domain_protein"/>
</dbReference>
<reference evidence="2" key="2">
    <citation type="submission" date="2025-09" db="UniProtKB">
        <authorList>
            <consortium name="Ensembl"/>
        </authorList>
    </citation>
    <scope>IDENTIFICATION</scope>
</reference>